<gene>
    <name evidence="1" type="ORF">TWF696_003540</name>
</gene>
<sequence length="222" mass="24422">MSTSSPSSNLLTFEAKKGFVLSQIRILSQDTPSPVDWDYDGDDGDGEPLTDAAMENVLQKVNRLLRRHHQIFYSSPAVDHVSEQVKVLCMQRTGSRHETEDSSDVLSGRQDLSDAQNVERLPETWPVRGGTAYGSGEEANAVYKALVGRVSGMAAGIINLRLKHKRLLAIRRKLGVLANPQQTIQPNLVFKDGELALELKKMRILAARLANELETSRATTGG</sequence>
<dbReference type="AlphaFoldDB" id="A0AAV9U099"/>
<protein>
    <submittedName>
        <fullName evidence="1">Uncharacterized protein</fullName>
    </submittedName>
</protein>
<dbReference type="Pfam" id="PF13093">
    <property type="entry name" value="FTA4"/>
    <property type="match status" value="1"/>
</dbReference>
<organism evidence="1 2">
    <name type="scientific">Orbilia brochopaga</name>
    <dbReference type="NCBI Taxonomy" id="3140254"/>
    <lineage>
        <taxon>Eukaryota</taxon>
        <taxon>Fungi</taxon>
        <taxon>Dikarya</taxon>
        <taxon>Ascomycota</taxon>
        <taxon>Pezizomycotina</taxon>
        <taxon>Orbiliomycetes</taxon>
        <taxon>Orbiliales</taxon>
        <taxon>Orbiliaceae</taxon>
        <taxon>Orbilia</taxon>
    </lineage>
</organism>
<evidence type="ECO:0000313" key="2">
    <source>
        <dbReference type="Proteomes" id="UP001375240"/>
    </source>
</evidence>
<name>A0AAV9U099_9PEZI</name>
<dbReference type="EMBL" id="JAVHNQ010000019">
    <property type="protein sequence ID" value="KAK6329667.1"/>
    <property type="molecule type" value="Genomic_DNA"/>
</dbReference>
<dbReference type="GO" id="GO:0031511">
    <property type="term" value="C:Mis6-Sim4 complex"/>
    <property type="evidence" value="ECO:0007669"/>
    <property type="project" value="InterPro"/>
</dbReference>
<proteinExistence type="predicted"/>
<dbReference type="Proteomes" id="UP001375240">
    <property type="component" value="Unassembled WGS sequence"/>
</dbReference>
<dbReference type="PANTHER" id="PTHR42040">
    <property type="entry name" value="INNER KINETOCHORE SUBUNIT FTA4"/>
    <property type="match status" value="1"/>
</dbReference>
<evidence type="ECO:0000313" key="1">
    <source>
        <dbReference type="EMBL" id="KAK6329667.1"/>
    </source>
</evidence>
<keyword evidence="2" id="KW-1185">Reference proteome</keyword>
<dbReference type="PANTHER" id="PTHR42040:SF1">
    <property type="entry name" value="INNER KINETOCHORE SUBUNIT FTA4"/>
    <property type="match status" value="1"/>
</dbReference>
<comment type="caution">
    <text evidence="1">The sequence shown here is derived from an EMBL/GenBank/DDBJ whole genome shotgun (WGS) entry which is preliminary data.</text>
</comment>
<accession>A0AAV9U099</accession>
<reference evidence="1 2" key="1">
    <citation type="submission" date="2019-10" db="EMBL/GenBank/DDBJ databases">
        <authorList>
            <person name="Palmer J.M."/>
        </authorList>
    </citation>
    <scope>NUCLEOTIDE SEQUENCE [LARGE SCALE GENOMIC DNA]</scope>
    <source>
        <strain evidence="1 2">TWF696</strain>
    </source>
</reference>
<dbReference type="InterPro" id="IPR025207">
    <property type="entry name" value="Sim4_Fta4"/>
</dbReference>